<gene>
    <name evidence="1" type="ORF">SPACI_025860</name>
</gene>
<evidence type="ECO:0000313" key="2">
    <source>
        <dbReference type="Proteomes" id="UP000216052"/>
    </source>
</evidence>
<keyword evidence="2" id="KW-1185">Reference proteome</keyword>
<accession>A0ABZ3J2C2</accession>
<proteinExistence type="predicted"/>
<dbReference type="Proteomes" id="UP000216052">
    <property type="component" value="Chromosome"/>
</dbReference>
<reference evidence="1" key="1">
    <citation type="submission" date="2024-05" db="EMBL/GenBank/DDBJ databases">
        <title>Isolation and characterization of Sporomusa carbonis sp. nov., a carboxydotrophic hydrogenogen in the genus of Sporomusa isolated from a charcoal burning pile.</title>
        <authorList>
            <person name="Boeer T."/>
            <person name="Rosenbaum F."/>
            <person name="Eysell L."/>
            <person name="Mueller V."/>
            <person name="Daniel R."/>
            <person name="Poehlein A."/>
        </authorList>
    </citation>
    <scope>NUCLEOTIDE SEQUENCE [LARGE SCALE GENOMIC DNA]</scope>
    <source>
        <strain evidence="1">DSM 3132</strain>
    </source>
</reference>
<dbReference type="EMBL" id="CP155571">
    <property type="protein sequence ID" value="XFO72533.1"/>
    <property type="molecule type" value="Genomic_DNA"/>
</dbReference>
<organism evidence="1 2">
    <name type="scientific">Sporomusa acidovorans (strain ATCC 49682 / DSM 3132 / Mol)</name>
    <dbReference type="NCBI Taxonomy" id="1123286"/>
    <lineage>
        <taxon>Bacteria</taxon>
        <taxon>Bacillati</taxon>
        <taxon>Bacillota</taxon>
        <taxon>Negativicutes</taxon>
        <taxon>Selenomonadales</taxon>
        <taxon>Sporomusaceae</taxon>
        <taxon>Sporomusa</taxon>
    </lineage>
</organism>
<name>A0ABZ3J2C2_SPOA4</name>
<dbReference type="RefSeq" id="WP_093791816.1">
    <property type="nucleotide sequence ID" value="NZ_CP155571.1"/>
</dbReference>
<protein>
    <submittedName>
        <fullName evidence="1">Uncharacterized protein</fullName>
    </submittedName>
</protein>
<sequence>MNKRFEGVYFGLQNILANTLGRQVKIFDNDQENERILEQFEINKNDNDRSLQIALSFNDASSLILSRVVAATIDWGYVQKRTKPLVWLYEDKKDSIYKFLFDVKNTKISPISN</sequence>
<evidence type="ECO:0000313" key="1">
    <source>
        <dbReference type="EMBL" id="XFO72533.1"/>
    </source>
</evidence>